<dbReference type="InterPro" id="IPR036869">
    <property type="entry name" value="J_dom_sf"/>
</dbReference>
<name>J7RJF1_HUIN7</name>
<dbReference type="Gene3D" id="1.25.40.10">
    <property type="entry name" value="Tetratricopeptide repeat domain"/>
    <property type="match status" value="1"/>
</dbReference>
<dbReference type="OrthoDB" id="1717591at2759"/>
<reference evidence="5" key="2">
    <citation type="submission" date="2012-08" db="EMBL/GenBank/DDBJ databases">
        <title>Genome sequence of Kazachstania naganishii.</title>
        <authorList>
            <person name="Gordon J.L."/>
            <person name="Armisen D."/>
            <person name="Proux-Wera E."/>
            <person name="OhEigeartaigh S.S."/>
            <person name="Byrne K.P."/>
            <person name="Wolfe K.H."/>
        </authorList>
    </citation>
    <scope>NUCLEOTIDE SEQUENCE [LARGE SCALE GENOMIC DNA]</scope>
    <source>
        <strain evidence="5">ATCC MYA-139 / BCRC 22969 / CBS 8797 / CCRC 22969 / KCTC 17520 / NBRC 10181 / NCYC 3082</strain>
    </source>
</reference>
<dbReference type="GO" id="GO:0048309">
    <property type="term" value="P:endoplasmic reticulum inheritance"/>
    <property type="evidence" value="ECO:0007669"/>
    <property type="project" value="EnsemblFungi"/>
</dbReference>
<dbReference type="KEGG" id="kng:KNAG_0C05500"/>
<dbReference type="GO" id="GO:0072318">
    <property type="term" value="P:clathrin coat disassembly"/>
    <property type="evidence" value="ECO:0007669"/>
    <property type="project" value="EnsemblFungi"/>
</dbReference>
<dbReference type="Gene3D" id="1.10.8.10">
    <property type="entry name" value="DNA helicase RuvA subunit, C-terminal domain"/>
    <property type="match status" value="1"/>
</dbReference>
<dbReference type="OMA" id="MEIARLM"/>
<dbReference type="PANTHER" id="PTHR23172">
    <property type="entry name" value="AUXILIN/CYCLIN G-ASSOCIATED KINASE-RELATED"/>
    <property type="match status" value="1"/>
</dbReference>
<dbReference type="eggNOG" id="KOG0431">
    <property type="taxonomic scope" value="Eukaryota"/>
</dbReference>
<dbReference type="AlphaFoldDB" id="J7RJF1"/>
<dbReference type="SUPFAM" id="SSF48452">
    <property type="entry name" value="TPR-like"/>
    <property type="match status" value="1"/>
</dbReference>
<evidence type="ECO:0000259" key="3">
    <source>
        <dbReference type="Pfam" id="PF09145"/>
    </source>
</evidence>
<feature type="repeat" description="TPR" evidence="1">
    <location>
        <begin position="290"/>
        <end position="323"/>
    </location>
</feature>
<dbReference type="GO" id="GO:0030276">
    <property type="term" value="F:clathrin binding"/>
    <property type="evidence" value="ECO:0007669"/>
    <property type="project" value="EnsemblFungi"/>
</dbReference>
<dbReference type="SUPFAM" id="SSF46565">
    <property type="entry name" value="Chaperone J-domain"/>
    <property type="match status" value="1"/>
</dbReference>
<proteinExistence type="predicted"/>
<gene>
    <name evidence="4" type="primary">KNAG0C05500</name>
    <name evidence="4" type="ordered locus">KNAG_0C05500</name>
</gene>
<sequence length="585" mass="65725">MADPFASLLTSFKESSKKPAAKSESPEPVTVKGGGEPATASTHAVFMEPLIPSGGGQGSFQQKPAGSDDKFDDVFDLFNSEPAAEVKEPDRVPSDESVHENVAVVDEVRDMEVAKIMSLGFGIDKAVEFYDSGVLYDELVERRDRRHIRHTHTRHSVREVTEVPKHTGNSFFSAAVGLLNKGKDFVDHLTAYPDEEGDRLARYRQEHADAAHFGDFTPGEREQDLLIDDFESKVSITDKHNPPLAQTPDETLLDFGEDDSSKSGSRTHVNNSPSIELPIVPISTMELSGYNEFRAKGTELFKKGDYSAAVLEYEKSLNTLPEKHPLRIIAMSNMMLPYLKIGEYTKCLKLAPLALELIPEDRSTWRSVIQQSEPKRTYRDIWSKLVMRLAEAQEHAENYTGAFDNYQLLVANGITNEKVMDGKRRCQKVLNPPSKVERKGTPTPTPQVVTPARTPDPATSKTVYENAERVKRANAKSEQEEAAKMEFYDVVETKVNNWKGDKEGDIRYLLSHLTEIVTWVEWNSVSQADLVMPKRVKITYLKAIAKIHPDKIPADLPLEYRMIADTVFSVLNNAWEKFKLDNNIN</sequence>
<dbReference type="InterPro" id="IPR009060">
    <property type="entry name" value="UBA-like_sf"/>
</dbReference>
<dbReference type="eggNOG" id="KOG1124">
    <property type="taxonomic scope" value="Eukaryota"/>
</dbReference>
<evidence type="ECO:0000313" key="5">
    <source>
        <dbReference type="Proteomes" id="UP000006310"/>
    </source>
</evidence>
<organism evidence="4 5">
    <name type="scientific">Huiozyma naganishii (strain ATCC MYA-139 / BCRC 22969 / CBS 8797 / KCTC 17520 / NBRC 10181 / NCYC 3082 / Yp74L-3)</name>
    <name type="common">Yeast</name>
    <name type="synonym">Kazachstania naganishii</name>
    <dbReference type="NCBI Taxonomy" id="1071383"/>
    <lineage>
        <taxon>Eukaryota</taxon>
        <taxon>Fungi</taxon>
        <taxon>Dikarya</taxon>
        <taxon>Ascomycota</taxon>
        <taxon>Saccharomycotina</taxon>
        <taxon>Saccharomycetes</taxon>
        <taxon>Saccharomycetales</taxon>
        <taxon>Saccharomycetaceae</taxon>
        <taxon>Huiozyma</taxon>
    </lineage>
</organism>
<dbReference type="GO" id="GO:0005789">
    <property type="term" value="C:endoplasmic reticulum membrane"/>
    <property type="evidence" value="ECO:0007669"/>
    <property type="project" value="EnsemblFungi"/>
</dbReference>
<reference evidence="4 5" key="1">
    <citation type="journal article" date="2011" name="Proc. Natl. Acad. Sci. U.S.A.">
        <title>Evolutionary erosion of yeast sex chromosomes by mating-type switching accidents.</title>
        <authorList>
            <person name="Gordon J.L."/>
            <person name="Armisen D."/>
            <person name="Proux-Wera E."/>
            <person name="Oheigeartaigh S.S."/>
            <person name="Byrne K.P."/>
            <person name="Wolfe K.H."/>
        </authorList>
    </citation>
    <scope>NUCLEOTIDE SEQUENCE [LARGE SCALE GENOMIC DNA]</scope>
    <source>
        <strain evidence="5">ATCC MYA-139 / BCRC 22969 / CBS 8797 / CCRC 22969 / KCTC 17520 / NBRC 10181 / NCYC 3082</strain>
    </source>
</reference>
<keyword evidence="5" id="KW-1185">Reference proteome</keyword>
<feature type="region of interest" description="Disordered" evidence="2">
    <location>
        <begin position="237"/>
        <end position="273"/>
    </location>
</feature>
<feature type="region of interest" description="Disordered" evidence="2">
    <location>
        <begin position="433"/>
        <end position="460"/>
    </location>
</feature>
<dbReference type="STRING" id="1071383.J7RJF1"/>
<dbReference type="InterPro" id="IPR011990">
    <property type="entry name" value="TPR-like_helical_dom_sf"/>
</dbReference>
<dbReference type="Pfam" id="PF09145">
    <property type="entry name" value="Ubiq-assoc"/>
    <property type="match status" value="1"/>
</dbReference>
<dbReference type="SUPFAM" id="SSF46934">
    <property type="entry name" value="UBA-like"/>
    <property type="match status" value="1"/>
</dbReference>
<dbReference type="EMBL" id="HE978316">
    <property type="protein sequence ID" value="CCK69648.1"/>
    <property type="molecule type" value="Genomic_DNA"/>
</dbReference>
<protein>
    <recommendedName>
        <fullName evidence="3">SWA2-like ubiquitin-associated domain-containing protein</fullName>
    </recommendedName>
</protein>
<accession>J7RJF1</accession>
<dbReference type="InterPro" id="IPR019734">
    <property type="entry name" value="TPR_rpt"/>
</dbReference>
<dbReference type="GO" id="GO:0072583">
    <property type="term" value="P:clathrin-dependent endocytosis"/>
    <property type="evidence" value="ECO:0007669"/>
    <property type="project" value="TreeGrafter"/>
</dbReference>
<dbReference type="PROSITE" id="PS50005">
    <property type="entry name" value="TPR"/>
    <property type="match status" value="1"/>
</dbReference>
<dbReference type="GeneID" id="34525328"/>
<dbReference type="Gene3D" id="1.10.287.110">
    <property type="entry name" value="DnaJ domain"/>
    <property type="match status" value="1"/>
</dbReference>
<evidence type="ECO:0000313" key="4">
    <source>
        <dbReference type="EMBL" id="CCK69648.1"/>
    </source>
</evidence>
<feature type="compositionally biased region" description="Polar residues" evidence="2">
    <location>
        <begin position="262"/>
        <end position="273"/>
    </location>
</feature>
<feature type="compositionally biased region" description="Low complexity" evidence="2">
    <location>
        <begin position="446"/>
        <end position="455"/>
    </location>
</feature>
<dbReference type="GO" id="GO:0043130">
    <property type="term" value="F:ubiquitin binding"/>
    <property type="evidence" value="ECO:0007669"/>
    <property type="project" value="EnsemblFungi"/>
</dbReference>
<dbReference type="PANTHER" id="PTHR23172:SF19">
    <property type="entry name" value="J DOMAIN-CONTAINING PROTEIN"/>
    <property type="match status" value="1"/>
</dbReference>
<evidence type="ECO:0000256" key="1">
    <source>
        <dbReference type="PROSITE-ProRule" id="PRU00339"/>
    </source>
</evidence>
<feature type="domain" description="SWA2-like ubiquitin-associated" evidence="3">
    <location>
        <begin position="104"/>
        <end position="146"/>
    </location>
</feature>
<keyword evidence="1" id="KW-0802">TPR repeat</keyword>
<feature type="region of interest" description="Disordered" evidence="2">
    <location>
        <begin position="1"/>
        <end position="74"/>
    </location>
</feature>
<dbReference type="RefSeq" id="XP_022463894.1">
    <property type="nucleotide sequence ID" value="XM_022607282.1"/>
</dbReference>
<dbReference type="HOGENOM" id="CLU_005723_2_0_1"/>
<dbReference type="GO" id="GO:0031982">
    <property type="term" value="C:vesicle"/>
    <property type="evidence" value="ECO:0007669"/>
    <property type="project" value="TreeGrafter"/>
</dbReference>
<dbReference type="Proteomes" id="UP000006310">
    <property type="component" value="Chromosome 3"/>
</dbReference>
<dbReference type="CDD" id="cd14329">
    <property type="entry name" value="UBA_SWA2p_like"/>
    <property type="match status" value="1"/>
</dbReference>
<dbReference type="InterPro" id="IPR015228">
    <property type="entry name" value="SWA2_UBA"/>
</dbReference>
<evidence type="ECO:0000256" key="2">
    <source>
        <dbReference type="SAM" id="MobiDB-lite"/>
    </source>
</evidence>